<accession>A0A7W8GAB5</accession>
<dbReference type="RefSeq" id="WP_184660342.1">
    <property type="nucleotide sequence ID" value="NZ_CP031518.1"/>
</dbReference>
<evidence type="ECO:0008006" key="3">
    <source>
        <dbReference type="Google" id="ProtNLM"/>
    </source>
</evidence>
<evidence type="ECO:0000313" key="1">
    <source>
        <dbReference type="EMBL" id="MBB5226779.1"/>
    </source>
</evidence>
<dbReference type="EMBL" id="JACHFQ010000006">
    <property type="protein sequence ID" value="MBB5226779.1"/>
    <property type="molecule type" value="Genomic_DNA"/>
</dbReference>
<protein>
    <recommendedName>
        <fullName evidence="3">Calcineurin-like phosphoesterase domain-containing protein</fullName>
    </recommendedName>
</protein>
<dbReference type="AlphaFoldDB" id="A0A7W8GAB5"/>
<gene>
    <name evidence="1" type="ORF">HNP76_002160</name>
</gene>
<sequence length="361" mass="42289">MAKILSVPDIHGTHFWESVKSHSSEEYDYIVFHGDYFDAEENEWPDQGDNFKSICDFVREDTEHRKLLIGNHDWSYLSQSREGQNCSGHQTGRIGREGKITTIRELLLGAKDILQLAFECDGWVFSHAGFSETAVRYMKSVMRDIYGSDDYSIDLLNSTFSKRMEEYDIPDNTKWIPFDEKLDWDGCFSGSGNEPSQFCLWIRPEALLDDLYYEKQVVGHSEICLYDKIYLRQKDKKVIFIDSPQHELYGIFDTRKENPFMTLQEYFKARKKTMKIINDISSQLIYHRDMEGFIRKSLSEHFPEDVAAKILRIRFKEYLNPDYISAMNNLWEMQKAAHQSGADKMTLEEINAEIAAYRRGV</sequence>
<organism evidence="1 2">
    <name type="scientific">Treponema ruminis</name>
    <dbReference type="NCBI Taxonomy" id="744515"/>
    <lineage>
        <taxon>Bacteria</taxon>
        <taxon>Pseudomonadati</taxon>
        <taxon>Spirochaetota</taxon>
        <taxon>Spirochaetia</taxon>
        <taxon>Spirochaetales</taxon>
        <taxon>Treponemataceae</taxon>
        <taxon>Treponema</taxon>
    </lineage>
</organism>
<comment type="caution">
    <text evidence="1">The sequence shown here is derived from an EMBL/GenBank/DDBJ whole genome shotgun (WGS) entry which is preliminary data.</text>
</comment>
<name>A0A7W8GAB5_9SPIR</name>
<proteinExistence type="predicted"/>
<reference evidence="1 2" key="1">
    <citation type="submission" date="2020-08" db="EMBL/GenBank/DDBJ databases">
        <title>Genomic Encyclopedia of Type Strains, Phase IV (KMG-IV): sequencing the most valuable type-strain genomes for metagenomic binning, comparative biology and taxonomic classification.</title>
        <authorList>
            <person name="Goeker M."/>
        </authorList>
    </citation>
    <scope>NUCLEOTIDE SEQUENCE [LARGE SCALE GENOMIC DNA]</scope>
    <source>
        <strain evidence="1 2">DSM 103462</strain>
    </source>
</reference>
<evidence type="ECO:0000313" key="2">
    <source>
        <dbReference type="Proteomes" id="UP000518887"/>
    </source>
</evidence>
<dbReference type="SUPFAM" id="SSF56300">
    <property type="entry name" value="Metallo-dependent phosphatases"/>
    <property type="match status" value="1"/>
</dbReference>
<dbReference type="InterPro" id="IPR029052">
    <property type="entry name" value="Metallo-depent_PP-like"/>
</dbReference>
<keyword evidence="2" id="KW-1185">Reference proteome</keyword>
<dbReference type="Gene3D" id="3.60.21.10">
    <property type="match status" value="1"/>
</dbReference>
<dbReference type="Proteomes" id="UP000518887">
    <property type="component" value="Unassembled WGS sequence"/>
</dbReference>